<dbReference type="InterPro" id="IPR000850">
    <property type="entry name" value="Adenylat/UMP-CMP_kin"/>
</dbReference>
<evidence type="ECO:0000313" key="7">
    <source>
        <dbReference type="EMBL" id="KKT57156.1"/>
    </source>
</evidence>
<dbReference type="EMBL" id="LCIN01000007">
    <property type="protein sequence ID" value="KKT57156.1"/>
    <property type="molecule type" value="Genomic_DNA"/>
</dbReference>
<dbReference type="EC" id="2.7.4.3" evidence="6"/>
<dbReference type="AlphaFoldDB" id="A0A0G1ICR1"/>
<sequence length="200" mass="22803">MNDKRYNIVFIGRSGCGKGTQAELFKKVLEEKNGPGSVLYVYTGARLRELASHSEFFTARLLNKKSLESGELTPNSLAIWAYATEFIHGVTDSNHIIIDGSPRQALEAEALDEMFYFYDRENIFHVCLNVSEAWAGARMKERGRSDDGSESIKRRFAYYEREVVPTIEFYKKDTKHKLVEINGEQSIEKVHKDIIKAVGL</sequence>
<keyword evidence="6" id="KW-0067">ATP-binding</keyword>
<dbReference type="GO" id="GO:0005737">
    <property type="term" value="C:cytoplasm"/>
    <property type="evidence" value="ECO:0007669"/>
    <property type="project" value="UniProtKB-SubCell"/>
</dbReference>
<evidence type="ECO:0000256" key="1">
    <source>
        <dbReference type="ARBA" id="ARBA00022679"/>
    </source>
</evidence>
<reference evidence="7 8" key="1">
    <citation type="journal article" date="2015" name="Nature">
        <title>rRNA introns, odd ribosomes, and small enigmatic genomes across a large radiation of phyla.</title>
        <authorList>
            <person name="Brown C.T."/>
            <person name="Hug L.A."/>
            <person name="Thomas B.C."/>
            <person name="Sharon I."/>
            <person name="Castelle C.J."/>
            <person name="Singh A."/>
            <person name="Wilkins M.J."/>
            <person name="Williams K.H."/>
            <person name="Banfield J.F."/>
        </authorList>
    </citation>
    <scope>NUCLEOTIDE SEQUENCE [LARGE SCALE GENOMIC DNA]</scope>
</reference>
<gene>
    <name evidence="7" type="ORF">UW49_C0007G0036</name>
</gene>
<dbReference type="CDD" id="cd01428">
    <property type="entry name" value="ADK"/>
    <property type="match status" value="1"/>
</dbReference>
<dbReference type="PRINTS" id="PR00094">
    <property type="entry name" value="ADENYLTKNASE"/>
</dbReference>
<dbReference type="Proteomes" id="UP000033977">
    <property type="component" value="Unassembled WGS sequence"/>
</dbReference>
<evidence type="ECO:0000256" key="6">
    <source>
        <dbReference type="RuleBase" id="RU003331"/>
    </source>
</evidence>
<evidence type="ECO:0000256" key="3">
    <source>
        <dbReference type="ARBA" id="ARBA00022741"/>
    </source>
</evidence>
<dbReference type="GO" id="GO:0005524">
    <property type="term" value="F:ATP binding"/>
    <property type="evidence" value="ECO:0007669"/>
    <property type="project" value="UniProtKB-KW"/>
</dbReference>
<dbReference type="PANTHER" id="PTHR23359">
    <property type="entry name" value="NUCLEOTIDE KINASE"/>
    <property type="match status" value="1"/>
</dbReference>
<protein>
    <recommendedName>
        <fullName evidence="6">Adenylate kinase</fullName>
        <ecNumber evidence="6">2.7.4.3</ecNumber>
    </recommendedName>
</protein>
<evidence type="ECO:0000256" key="2">
    <source>
        <dbReference type="ARBA" id="ARBA00022727"/>
    </source>
</evidence>
<name>A0A0G1ICR1_9BACT</name>
<proteinExistence type="inferred from homology"/>
<evidence type="ECO:0000256" key="4">
    <source>
        <dbReference type="ARBA" id="ARBA00022777"/>
    </source>
</evidence>
<comment type="catalytic activity">
    <reaction evidence="6">
        <text>AMP + ATP = 2 ADP</text>
        <dbReference type="Rhea" id="RHEA:12973"/>
        <dbReference type="ChEBI" id="CHEBI:30616"/>
        <dbReference type="ChEBI" id="CHEBI:456215"/>
        <dbReference type="ChEBI" id="CHEBI:456216"/>
        <dbReference type="EC" id="2.7.4.3"/>
    </reaction>
</comment>
<dbReference type="InterPro" id="IPR027417">
    <property type="entry name" value="P-loop_NTPase"/>
</dbReference>
<keyword evidence="4 5" id="KW-0418">Kinase</keyword>
<evidence type="ECO:0000256" key="5">
    <source>
        <dbReference type="RuleBase" id="RU003330"/>
    </source>
</evidence>
<keyword evidence="2" id="KW-0545">Nucleotide biosynthesis</keyword>
<comment type="subunit">
    <text evidence="6">Monomer.</text>
</comment>
<keyword evidence="1 5" id="KW-0808">Transferase</keyword>
<dbReference type="GO" id="GO:0004017">
    <property type="term" value="F:AMP kinase activity"/>
    <property type="evidence" value="ECO:0007669"/>
    <property type="project" value="UniProtKB-EC"/>
</dbReference>
<dbReference type="Gene3D" id="3.40.50.300">
    <property type="entry name" value="P-loop containing nucleotide triphosphate hydrolases"/>
    <property type="match status" value="1"/>
</dbReference>
<organism evidence="7 8">
    <name type="scientific">Candidatus Giovannonibacteria bacterium GW2011_GWB1_44_23</name>
    <dbReference type="NCBI Taxonomy" id="1618652"/>
    <lineage>
        <taxon>Bacteria</taxon>
        <taxon>Candidatus Giovannoniibacteriota</taxon>
    </lineage>
</organism>
<comment type="caution">
    <text evidence="7">The sequence shown here is derived from an EMBL/GenBank/DDBJ whole genome shotgun (WGS) entry which is preliminary data.</text>
</comment>
<accession>A0A0G1ICR1</accession>
<comment type="subcellular location">
    <subcellularLocation>
        <location evidence="6">Cytoplasm</location>
    </subcellularLocation>
</comment>
<evidence type="ECO:0000313" key="8">
    <source>
        <dbReference type="Proteomes" id="UP000033977"/>
    </source>
</evidence>
<dbReference type="SUPFAM" id="SSF52540">
    <property type="entry name" value="P-loop containing nucleoside triphosphate hydrolases"/>
    <property type="match status" value="1"/>
</dbReference>
<keyword evidence="3 6" id="KW-0547">Nucleotide-binding</keyword>
<dbReference type="Pfam" id="PF00406">
    <property type="entry name" value="ADK"/>
    <property type="match status" value="1"/>
</dbReference>
<comment type="similarity">
    <text evidence="5">Belongs to the adenylate kinase family.</text>
</comment>